<reference evidence="8" key="1">
    <citation type="submission" date="2022-07" db="EMBL/GenBank/DDBJ databases">
        <title>Phylogenomic reconstructions and comparative analyses of Kickxellomycotina fungi.</title>
        <authorList>
            <person name="Reynolds N.K."/>
            <person name="Stajich J.E."/>
            <person name="Barry K."/>
            <person name="Grigoriev I.V."/>
            <person name="Crous P."/>
            <person name="Smith M.E."/>
        </authorList>
    </citation>
    <scope>NUCLEOTIDE SEQUENCE</scope>
    <source>
        <strain evidence="8">NRRL 1565</strain>
    </source>
</reference>
<feature type="chain" id="PRO_5041012820" description="Carboxypeptidase" evidence="7">
    <location>
        <begin position="25"/>
        <end position="304"/>
    </location>
</feature>
<dbReference type="Proteomes" id="UP001140094">
    <property type="component" value="Unassembled WGS sequence"/>
</dbReference>
<dbReference type="Gene3D" id="3.40.50.1820">
    <property type="entry name" value="alpha/beta hydrolase"/>
    <property type="match status" value="1"/>
</dbReference>
<evidence type="ECO:0000256" key="3">
    <source>
        <dbReference type="ARBA" id="ARBA00022670"/>
    </source>
</evidence>
<dbReference type="Gene3D" id="1.10.287.410">
    <property type="match status" value="1"/>
</dbReference>
<dbReference type="EMBL" id="JANBUO010000481">
    <property type="protein sequence ID" value="KAJ2803800.1"/>
    <property type="molecule type" value="Genomic_DNA"/>
</dbReference>
<evidence type="ECO:0000256" key="2">
    <source>
        <dbReference type="ARBA" id="ARBA00022645"/>
    </source>
</evidence>
<dbReference type="OrthoDB" id="443318at2759"/>
<keyword evidence="4 7" id="KW-0732">Signal</keyword>
<dbReference type="PROSITE" id="PS00131">
    <property type="entry name" value="CARBOXYPEPT_SER_SER"/>
    <property type="match status" value="1"/>
</dbReference>
<keyword evidence="3 7" id="KW-0645">Protease</keyword>
<evidence type="ECO:0000256" key="4">
    <source>
        <dbReference type="ARBA" id="ARBA00022729"/>
    </source>
</evidence>
<dbReference type="InterPro" id="IPR001563">
    <property type="entry name" value="Peptidase_S10"/>
</dbReference>
<keyword evidence="2 7" id="KW-0121">Carboxypeptidase</keyword>
<keyword evidence="9" id="KW-1185">Reference proteome</keyword>
<dbReference type="PANTHER" id="PTHR11802">
    <property type="entry name" value="SERINE PROTEASE FAMILY S10 SERINE CARBOXYPEPTIDASE"/>
    <property type="match status" value="1"/>
</dbReference>
<evidence type="ECO:0000256" key="6">
    <source>
        <dbReference type="ARBA" id="ARBA00023180"/>
    </source>
</evidence>
<dbReference type="InterPro" id="IPR029058">
    <property type="entry name" value="AB_hydrolase_fold"/>
</dbReference>
<comment type="caution">
    <text evidence="8">The sequence shown here is derived from an EMBL/GenBank/DDBJ whole genome shotgun (WGS) entry which is preliminary data.</text>
</comment>
<feature type="non-terminal residue" evidence="8">
    <location>
        <position position="304"/>
    </location>
</feature>
<evidence type="ECO:0000256" key="7">
    <source>
        <dbReference type="RuleBase" id="RU361156"/>
    </source>
</evidence>
<evidence type="ECO:0000313" key="9">
    <source>
        <dbReference type="Proteomes" id="UP001140094"/>
    </source>
</evidence>
<proteinExistence type="inferred from homology"/>
<dbReference type="Pfam" id="PF00450">
    <property type="entry name" value="Peptidase_S10"/>
    <property type="match status" value="1"/>
</dbReference>
<dbReference type="SUPFAM" id="SSF53474">
    <property type="entry name" value="alpha/beta-Hydrolases"/>
    <property type="match status" value="1"/>
</dbReference>
<keyword evidence="6" id="KW-0325">Glycoprotein</keyword>
<evidence type="ECO:0000256" key="5">
    <source>
        <dbReference type="ARBA" id="ARBA00022801"/>
    </source>
</evidence>
<dbReference type="InterPro" id="IPR018202">
    <property type="entry name" value="Ser_caboxypep_ser_AS"/>
</dbReference>
<keyword evidence="5 7" id="KW-0378">Hydrolase</keyword>
<dbReference type="AlphaFoldDB" id="A0A9W8LTN7"/>
<name>A0A9W8LTN7_9FUNG</name>
<protein>
    <recommendedName>
        <fullName evidence="7">Carboxypeptidase</fullName>
        <ecNumber evidence="7">3.4.16.-</ecNumber>
    </recommendedName>
</protein>
<dbReference type="GO" id="GO:0006508">
    <property type="term" value="P:proteolysis"/>
    <property type="evidence" value="ECO:0007669"/>
    <property type="project" value="UniProtKB-KW"/>
</dbReference>
<comment type="similarity">
    <text evidence="1 7">Belongs to the peptidase S10 family.</text>
</comment>
<dbReference type="PRINTS" id="PR00724">
    <property type="entry name" value="CRBOXYPTASEC"/>
</dbReference>
<evidence type="ECO:0000256" key="1">
    <source>
        <dbReference type="ARBA" id="ARBA00009431"/>
    </source>
</evidence>
<sequence>MKTTSHIAWSLGVAALMQITAVAASPPQHVFALHRPQVPEPSVDAATLQAHHTASDNTSSSTKWERIESIPALPNQQLRIKQPKLCDTNLTQYSGYLDTDKDHHFFFWFFEARNVSKNKDAPVILWMNGGPGCSSSLGALMEHGPCRVDKGGKTMSLHRYGWNDQAHIIFIDQPLNVGFSYGKRVFDSYTAGEDVYNFLQLFYHAFPEYSNGDLHIFSESYGGHFVPATAKAIQEKNTEYSEKQRLGLLSPAEGQKRVLPLTSIGIGNGITDPLIQYKSYSTIACNSTYEPVLTKDQCDYIDEL</sequence>
<dbReference type="EC" id="3.4.16.-" evidence="7"/>
<accession>A0A9W8LTN7</accession>
<evidence type="ECO:0000313" key="8">
    <source>
        <dbReference type="EMBL" id="KAJ2803800.1"/>
    </source>
</evidence>
<dbReference type="GO" id="GO:0004185">
    <property type="term" value="F:serine-type carboxypeptidase activity"/>
    <property type="evidence" value="ECO:0007669"/>
    <property type="project" value="UniProtKB-UniRule"/>
</dbReference>
<organism evidence="8 9">
    <name type="scientific">Coemansia guatemalensis</name>
    <dbReference type="NCBI Taxonomy" id="2761395"/>
    <lineage>
        <taxon>Eukaryota</taxon>
        <taxon>Fungi</taxon>
        <taxon>Fungi incertae sedis</taxon>
        <taxon>Zoopagomycota</taxon>
        <taxon>Kickxellomycotina</taxon>
        <taxon>Kickxellomycetes</taxon>
        <taxon>Kickxellales</taxon>
        <taxon>Kickxellaceae</taxon>
        <taxon>Coemansia</taxon>
    </lineage>
</organism>
<dbReference type="PANTHER" id="PTHR11802:SF113">
    <property type="entry name" value="SERINE CARBOXYPEPTIDASE CTSA-4.1"/>
    <property type="match status" value="1"/>
</dbReference>
<dbReference type="GO" id="GO:0000324">
    <property type="term" value="C:fungal-type vacuole"/>
    <property type="evidence" value="ECO:0007669"/>
    <property type="project" value="TreeGrafter"/>
</dbReference>
<gene>
    <name evidence="8" type="ORF">H4R20_002749</name>
</gene>
<feature type="signal peptide" evidence="7">
    <location>
        <begin position="1"/>
        <end position="24"/>
    </location>
</feature>